<dbReference type="Gramene" id="Pp3c23_17450V3.1">
    <property type="protein sequence ID" value="PAC:32950436.CDS.1"/>
    <property type="gene ID" value="Pp3c23_17450"/>
</dbReference>
<reference evidence="1 3" key="1">
    <citation type="journal article" date="2008" name="Science">
        <title>The Physcomitrella genome reveals evolutionary insights into the conquest of land by plants.</title>
        <authorList>
            <person name="Rensing S."/>
            <person name="Lang D."/>
            <person name="Zimmer A."/>
            <person name="Terry A."/>
            <person name="Salamov A."/>
            <person name="Shapiro H."/>
            <person name="Nishiyama T."/>
            <person name="Perroud P.-F."/>
            <person name="Lindquist E."/>
            <person name="Kamisugi Y."/>
            <person name="Tanahashi T."/>
            <person name="Sakakibara K."/>
            <person name="Fujita T."/>
            <person name="Oishi K."/>
            <person name="Shin-I T."/>
            <person name="Kuroki Y."/>
            <person name="Toyoda A."/>
            <person name="Suzuki Y."/>
            <person name="Hashimoto A."/>
            <person name="Yamaguchi K."/>
            <person name="Sugano A."/>
            <person name="Kohara Y."/>
            <person name="Fujiyama A."/>
            <person name="Anterola A."/>
            <person name="Aoki S."/>
            <person name="Ashton N."/>
            <person name="Barbazuk W.B."/>
            <person name="Barker E."/>
            <person name="Bennetzen J."/>
            <person name="Bezanilla M."/>
            <person name="Blankenship R."/>
            <person name="Cho S.H."/>
            <person name="Dutcher S."/>
            <person name="Estelle M."/>
            <person name="Fawcett J.A."/>
            <person name="Gundlach H."/>
            <person name="Hanada K."/>
            <person name="Heyl A."/>
            <person name="Hicks K.A."/>
            <person name="Hugh J."/>
            <person name="Lohr M."/>
            <person name="Mayer K."/>
            <person name="Melkozernov A."/>
            <person name="Murata T."/>
            <person name="Nelson D."/>
            <person name="Pils B."/>
            <person name="Prigge M."/>
            <person name="Reiss B."/>
            <person name="Renner T."/>
            <person name="Rombauts S."/>
            <person name="Rushton P."/>
            <person name="Sanderfoot A."/>
            <person name="Schween G."/>
            <person name="Shiu S.-H."/>
            <person name="Stueber K."/>
            <person name="Theodoulou F.L."/>
            <person name="Tu H."/>
            <person name="Van de Peer Y."/>
            <person name="Verrier P.J."/>
            <person name="Waters E."/>
            <person name="Wood A."/>
            <person name="Yang L."/>
            <person name="Cove D."/>
            <person name="Cuming A."/>
            <person name="Hasebe M."/>
            <person name="Lucas S."/>
            <person name="Mishler D.B."/>
            <person name="Reski R."/>
            <person name="Grigoriev I."/>
            <person name="Quatrano R.S."/>
            <person name="Boore J.L."/>
        </authorList>
    </citation>
    <scope>NUCLEOTIDE SEQUENCE [LARGE SCALE GENOMIC DNA]</scope>
    <source>
        <strain evidence="2 3">cv. Gransden 2004</strain>
    </source>
</reference>
<dbReference type="Proteomes" id="UP000006727">
    <property type="component" value="Chromosome 23"/>
</dbReference>
<proteinExistence type="predicted"/>
<evidence type="ECO:0000313" key="1">
    <source>
        <dbReference type="EMBL" id="PNR29524.1"/>
    </source>
</evidence>
<evidence type="ECO:0000313" key="2">
    <source>
        <dbReference type="EnsemblPlants" id="PAC:32950436.CDS.1"/>
    </source>
</evidence>
<dbReference type="AlphaFoldDB" id="A0A2K1IJR8"/>
<dbReference type="EMBL" id="ABEU02000023">
    <property type="protein sequence ID" value="PNR29524.1"/>
    <property type="molecule type" value="Genomic_DNA"/>
</dbReference>
<reference evidence="1 3" key="2">
    <citation type="journal article" date="2018" name="Plant J.">
        <title>The Physcomitrella patens chromosome-scale assembly reveals moss genome structure and evolution.</title>
        <authorList>
            <person name="Lang D."/>
            <person name="Ullrich K.K."/>
            <person name="Murat F."/>
            <person name="Fuchs J."/>
            <person name="Jenkins J."/>
            <person name="Haas F.B."/>
            <person name="Piednoel M."/>
            <person name="Gundlach H."/>
            <person name="Van Bel M."/>
            <person name="Meyberg R."/>
            <person name="Vives C."/>
            <person name="Morata J."/>
            <person name="Symeonidi A."/>
            <person name="Hiss M."/>
            <person name="Muchero W."/>
            <person name="Kamisugi Y."/>
            <person name="Saleh O."/>
            <person name="Blanc G."/>
            <person name="Decker E.L."/>
            <person name="van Gessel N."/>
            <person name="Grimwood J."/>
            <person name="Hayes R.D."/>
            <person name="Graham S.W."/>
            <person name="Gunter L.E."/>
            <person name="McDaniel S.F."/>
            <person name="Hoernstein S.N.W."/>
            <person name="Larsson A."/>
            <person name="Li F.W."/>
            <person name="Perroud P.F."/>
            <person name="Phillips J."/>
            <person name="Ranjan P."/>
            <person name="Rokshar D.S."/>
            <person name="Rothfels C.J."/>
            <person name="Schneider L."/>
            <person name="Shu S."/>
            <person name="Stevenson D.W."/>
            <person name="Thummler F."/>
            <person name="Tillich M."/>
            <person name="Villarreal Aguilar J.C."/>
            <person name="Widiez T."/>
            <person name="Wong G.K."/>
            <person name="Wymore A."/>
            <person name="Zhang Y."/>
            <person name="Zimmer A.D."/>
            <person name="Quatrano R.S."/>
            <person name="Mayer K.F.X."/>
            <person name="Goodstein D."/>
            <person name="Casacuberta J.M."/>
            <person name="Vandepoele K."/>
            <person name="Reski R."/>
            <person name="Cuming A.C."/>
            <person name="Tuskan G.A."/>
            <person name="Maumus F."/>
            <person name="Salse J."/>
            <person name="Schmutz J."/>
            <person name="Rensing S.A."/>
        </authorList>
    </citation>
    <scope>NUCLEOTIDE SEQUENCE [LARGE SCALE GENOMIC DNA]</scope>
    <source>
        <strain evidence="2 3">cv. Gransden 2004</strain>
    </source>
</reference>
<sequence>MATLKNIQYFSLVEERVIVDCSLLNQAIKKESSLYNIPNVNFWKSTLLANSIFANLNNFLIS</sequence>
<dbReference type="PaxDb" id="3218-PP1S222_57V6.1"/>
<protein>
    <submittedName>
        <fullName evidence="1 2">Uncharacterized protein</fullName>
    </submittedName>
</protein>
<evidence type="ECO:0000313" key="3">
    <source>
        <dbReference type="Proteomes" id="UP000006727"/>
    </source>
</evidence>
<name>A0A2K1IJR8_PHYPA</name>
<dbReference type="Gramene" id="Pp3c23_17450V3.2">
    <property type="protein sequence ID" value="PAC:32950437.CDS.1"/>
    <property type="gene ID" value="Pp3c23_17450"/>
</dbReference>
<dbReference type="InParanoid" id="A0A2K1IJR8"/>
<reference evidence="2" key="3">
    <citation type="submission" date="2020-12" db="UniProtKB">
        <authorList>
            <consortium name="EnsemblPlants"/>
        </authorList>
    </citation>
    <scope>IDENTIFICATION</scope>
</reference>
<organism evidence="1">
    <name type="scientific">Physcomitrium patens</name>
    <name type="common">Spreading-leaved earth moss</name>
    <name type="synonym">Physcomitrella patens</name>
    <dbReference type="NCBI Taxonomy" id="3218"/>
    <lineage>
        <taxon>Eukaryota</taxon>
        <taxon>Viridiplantae</taxon>
        <taxon>Streptophyta</taxon>
        <taxon>Embryophyta</taxon>
        <taxon>Bryophyta</taxon>
        <taxon>Bryophytina</taxon>
        <taxon>Bryopsida</taxon>
        <taxon>Funariidae</taxon>
        <taxon>Funariales</taxon>
        <taxon>Funariaceae</taxon>
        <taxon>Physcomitrium</taxon>
    </lineage>
</organism>
<gene>
    <name evidence="1" type="ORF">PHYPA_028218</name>
</gene>
<dbReference type="EnsemblPlants" id="Pp3c23_17450V3.2">
    <property type="protein sequence ID" value="PAC:32950437.CDS.1"/>
    <property type="gene ID" value="Pp3c23_17450"/>
</dbReference>
<accession>A0A2K1IJR8</accession>
<keyword evidence="3" id="KW-1185">Reference proteome</keyword>
<dbReference type="EnsemblPlants" id="Pp3c23_17450V3.1">
    <property type="protein sequence ID" value="PAC:32950436.CDS.1"/>
    <property type="gene ID" value="Pp3c23_17450"/>
</dbReference>